<proteinExistence type="predicted"/>
<dbReference type="AlphaFoldDB" id="A0A7S3YZ46"/>
<protein>
    <recommendedName>
        <fullName evidence="3">Secreted protein</fullName>
    </recommendedName>
</protein>
<gene>
    <name evidence="2" type="ORF">LGLO00237_LOCUS18209</name>
</gene>
<sequence length="103" mass="11299">MMLSCVHCILIPSVVPACTSCDRNNICGTRMSSRSSISRLALYPNIVSETAIDAENPNTSITHRHMQPLLSAAIVAPSSTYFDHYTVHLAYLGCSLLMLRTDK</sequence>
<evidence type="ECO:0000313" key="2">
    <source>
        <dbReference type="EMBL" id="CAE0666597.1"/>
    </source>
</evidence>
<feature type="chain" id="PRO_5031337122" description="Secreted protein" evidence="1">
    <location>
        <begin position="22"/>
        <end position="103"/>
    </location>
</feature>
<keyword evidence="1" id="KW-0732">Signal</keyword>
<dbReference type="EMBL" id="HBIV01025370">
    <property type="protein sequence ID" value="CAE0666597.1"/>
    <property type="molecule type" value="Transcribed_RNA"/>
</dbReference>
<evidence type="ECO:0000256" key="1">
    <source>
        <dbReference type="SAM" id="SignalP"/>
    </source>
</evidence>
<evidence type="ECO:0008006" key="3">
    <source>
        <dbReference type="Google" id="ProtNLM"/>
    </source>
</evidence>
<feature type="signal peptide" evidence="1">
    <location>
        <begin position="1"/>
        <end position="21"/>
    </location>
</feature>
<reference evidence="2" key="1">
    <citation type="submission" date="2021-01" db="EMBL/GenBank/DDBJ databases">
        <authorList>
            <person name="Corre E."/>
            <person name="Pelletier E."/>
            <person name="Niang G."/>
            <person name="Scheremetjew M."/>
            <person name="Finn R."/>
            <person name="Kale V."/>
            <person name="Holt S."/>
            <person name="Cochrane G."/>
            <person name="Meng A."/>
            <person name="Brown T."/>
            <person name="Cohen L."/>
        </authorList>
    </citation>
    <scope>NUCLEOTIDE SEQUENCE</scope>
    <source>
        <strain evidence="2">CCCM811</strain>
    </source>
</reference>
<organism evidence="2">
    <name type="scientific">Lotharella globosa</name>
    <dbReference type="NCBI Taxonomy" id="91324"/>
    <lineage>
        <taxon>Eukaryota</taxon>
        <taxon>Sar</taxon>
        <taxon>Rhizaria</taxon>
        <taxon>Cercozoa</taxon>
        <taxon>Chlorarachniophyceae</taxon>
        <taxon>Lotharella</taxon>
    </lineage>
</organism>
<name>A0A7S3YZ46_9EUKA</name>
<accession>A0A7S3YZ46</accession>